<accession>A0A110AZM9</accession>
<gene>
    <name evidence="1" type="ORF">MgSA37_00018</name>
</gene>
<name>A0A110AZM9_9SPHI</name>
<dbReference type="Gene3D" id="3.40.50.300">
    <property type="entry name" value="P-loop containing nucleotide triphosphate hydrolases"/>
    <property type="match status" value="1"/>
</dbReference>
<evidence type="ECO:0000313" key="2">
    <source>
        <dbReference type="Proteomes" id="UP000218263"/>
    </source>
</evidence>
<protein>
    <submittedName>
        <fullName evidence="1">Uncharacterized protein</fullName>
    </submittedName>
</protein>
<dbReference type="KEGG" id="mgot:MgSA37_00018"/>
<sequence length="171" mass="19441">MLNADIFLVRGAPGVGKSTLTAGLKKLFPRGVTIEVGPFLKMINAFQDGDKKQYSDSLELISDLALRYLEKDYRPVFIVGPLKALRVQHLRERLPAEVNFKLISLYAGNEDIDRRIDGRVIGFKDKNVAHVVNSDIMDRILPDDIRFDTTNKNADQVFQEIKEYLTAKFSR</sequence>
<evidence type="ECO:0000313" key="1">
    <source>
        <dbReference type="EMBL" id="BAU51869.1"/>
    </source>
</evidence>
<proteinExistence type="predicted"/>
<organism evidence="1 2">
    <name type="scientific">Mucilaginibacter gotjawali</name>
    <dbReference type="NCBI Taxonomy" id="1550579"/>
    <lineage>
        <taxon>Bacteria</taxon>
        <taxon>Pseudomonadati</taxon>
        <taxon>Bacteroidota</taxon>
        <taxon>Sphingobacteriia</taxon>
        <taxon>Sphingobacteriales</taxon>
        <taxon>Sphingobacteriaceae</taxon>
        <taxon>Mucilaginibacter</taxon>
    </lineage>
</organism>
<dbReference type="EMBL" id="AP017313">
    <property type="protein sequence ID" value="BAU51869.1"/>
    <property type="molecule type" value="Genomic_DNA"/>
</dbReference>
<dbReference type="Proteomes" id="UP000218263">
    <property type="component" value="Chromosome"/>
</dbReference>
<dbReference type="SUPFAM" id="SSF52540">
    <property type="entry name" value="P-loop containing nucleoside triphosphate hydrolases"/>
    <property type="match status" value="1"/>
</dbReference>
<keyword evidence="2" id="KW-1185">Reference proteome</keyword>
<dbReference type="AlphaFoldDB" id="A0A110AZM9"/>
<dbReference type="InterPro" id="IPR027417">
    <property type="entry name" value="P-loop_NTPase"/>
</dbReference>
<reference evidence="1 2" key="1">
    <citation type="submission" date="2015-12" db="EMBL/GenBank/DDBJ databases">
        <title>Genome sequence of Mucilaginibacter gotjawali.</title>
        <authorList>
            <person name="Lee J.S."/>
            <person name="Lee K.C."/>
            <person name="Kim K.K."/>
            <person name="Lee B.W."/>
        </authorList>
    </citation>
    <scope>NUCLEOTIDE SEQUENCE [LARGE SCALE GENOMIC DNA]</scope>
    <source>
        <strain evidence="1 2">SA3-7</strain>
    </source>
</reference>